<dbReference type="Pfam" id="PF08385">
    <property type="entry name" value="DHC_N1"/>
    <property type="match status" value="1"/>
</dbReference>
<evidence type="ECO:0000313" key="3">
    <source>
        <dbReference type="Proteomes" id="UP000485058"/>
    </source>
</evidence>
<dbReference type="Proteomes" id="UP000485058">
    <property type="component" value="Unassembled WGS sequence"/>
</dbReference>
<keyword evidence="3" id="KW-1185">Reference proteome</keyword>
<dbReference type="AlphaFoldDB" id="A0A699ZTN3"/>
<evidence type="ECO:0000259" key="1">
    <source>
        <dbReference type="Pfam" id="PF08385"/>
    </source>
</evidence>
<accession>A0A699ZTN3</accession>
<organism evidence="2 3">
    <name type="scientific">Haematococcus lacustris</name>
    <name type="common">Green alga</name>
    <name type="synonym">Haematococcus pluvialis</name>
    <dbReference type="NCBI Taxonomy" id="44745"/>
    <lineage>
        <taxon>Eukaryota</taxon>
        <taxon>Viridiplantae</taxon>
        <taxon>Chlorophyta</taxon>
        <taxon>core chlorophytes</taxon>
        <taxon>Chlorophyceae</taxon>
        <taxon>CS clade</taxon>
        <taxon>Chlamydomonadales</taxon>
        <taxon>Haematococcaceae</taxon>
        <taxon>Haematococcus</taxon>
    </lineage>
</organism>
<reference evidence="2 3" key="1">
    <citation type="submission" date="2020-02" db="EMBL/GenBank/DDBJ databases">
        <title>Draft genome sequence of Haematococcus lacustris strain NIES-144.</title>
        <authorList>
            <person name="Morimoto D."/>
            <person name="Nakagawa S."/>
            <person name="Yoshida T."/>
            <person name="Sawayama S."/>
        </authorList>
    </citation>
    <scope>NUCLEOTIDE SEQUENCE [LARGE SCALE GENOMIC DNA]</scope>
    <source>
        <strain evidence="2 3">NIES-144</strain>
    </source>
</reference>
<dbReference type="InterPro" id="IPR013594">
    <property type="entry name" value="Dynein_heavy_tail"/>
</dbReference>
<name>A0A699ZTN3_HAELA</name>
<dbReference type="EMBL" id="BLLF01001974">
    <property type="protein sequence ID" value="GFH22124.1"/>
    <property type="molecule type" value="Genomic_DNA"/>
</dbReference>
<feature type="non-terminal residue" evidence="2">
    <location>
        <position position="1"/>
    </location>
</feature>
<gene>
    <name evidence="2" type="ORF">HaLaN_19539</name>
</gene>
<comment type="caution">
    <text evidence="2">The sequence shown here is derived from an EMBL/GenBank/DDBJ whole genome shotgun (WGS) entry which is preliminary data.</text>
</comment>
<evidence type="ECO:0000313" key="2">
    <source>
        <dbReference type="EMBL" id="GFH22124.1"/>
    </source>
</evidence>
<feature type="non-terminal residue" evidence="2">
    <location>
        <position position="240"/>
    </location>
</feature>
<protein>
    <recommendedName>
        <fullName evidence="1">Dynein heavy chain tail domain-containing protein</fullName>
    </recommendedName>
</protein>
<sequence>MLTRPPGWLPHPAAGGVLWRVAGRRRAALPPASHARLVCARGGGQHQLAGGREGGFHSPAAQVHGESDRDCVDGVMLSLRQSITAGEQWKLLYKRTARAVNSRCPRPWDFDTSSIFAHIDAFLQRCMDLLEVCEAQLQFAPRTPLPAFGGTKGPEVCKSILDIQAAFKRLVSGLQKLDINILDVKATRWHDEYNTFKAGVKDLEVMLTNVIQLACEAQACLTGRMELLEAFNAMAKCDFI</sequence>
<feature type="domain" description="Dynein heavy chain tail" evidence="1">
    <location>
        <begin position="76"/>
        <end position="234"/>
    </location>
</feature>
<proteinExistence type="predicted"/>